<evidence type="ECO:0000313" key="9">
    <source>
        <dbReference type="Proteomes" id="UP001359485"/>
    </source>
</evidence>
<dbReference type="InterPro" id="IPR033124">
    <property type="entry name" value="Ser_caboxypep_his_AS"/>
</dbReference>
<dbReference type="InterPro" id="IPR001563">
    <property type="entry name" value="Peptidase_S10"/>
</dbReference>
<organism evidence="8 9">
    <name type="scientific">Polyplax serrata</name>
    <name type="common">Common mouse louse</name>
    <dbReference type="NCBI Taxonomy" id="468196"/>
    <lineage>
        <taxon>Eukaryota</taxon>
        <taxon>Metazoa</taxon>
        <taxon>Ecdysozoa</taxon>
        <taxon>Arthropoda</taxon>
        <taxon>Hexapoda</taxon>
        <taxon>Insecta</taxon>
        <taxon>Pterygota</taxon>
        <taxon>Neoptera</taxon>
        <taxon>Paraneoptera</taxon>
        <taxon>Psocodea</taxon>
        <taxon>Troctomorpha</taxon>
        <taxon>Phthiraptera</taxon>
        <taxon>Anoplura</taxon>
        <taxon>Polyplacidae</taxon>
        <taxon>Polyplax</taxon>
    </lineage>
</organism>
<evidence type="ECO:0000256" key="7">
    <source>
        <dbReference type="RuleBase" id="RU361156"/>
    </source>
</evidence>
<dbReference type="Pfam" id="PF00450">
    <property type="entry name" value="Peptidase_S10"/>
    <property type="match status" value="1"/>
</dbReference>
<keyword evidence="2 7" id="KW-0121">Carboxypeptidase</keyword>
<dbReference type="PANTHER" id="PTHR11802">
    <property type="entry name" value="SERINE PROTEASE FAMILY S10 SERINE CARBOXYPEPTIDASE"/>
    <property type="match status" value="1"/>
</dbReference>
<keyword evidence="3 7" id="KW-0645">Protease</keyword>
<dbReference type="PRINTS" id="PR00724">
    <property type="entry name" value="CRBOXYPTASEC"/>
</dbReference>
<dbReference type="InterPro" id="IPR018202">
    <property type="entry name" value="Ser_caboxypep_ser_AS"/>
</dbReference>
<protein>
    <recommendedName>
        <fullName evidence="7">Carboxypeptidase</fullName>
        <ecNumber evidence="7">3.4.16.-</ecNumber>
    </recommendedName>
</protein>
<dbReference type="InterPro" id="IPR029058">
    <property type="entry name" value="AB_hydrolase_fold"/>
</dbReference>
<evidence type="ECO:0000256" key="3">
    <source>
        <dbReference type="ARBA" id="ARBA00022670"/>
    </source>
</evidence>
<evidence type="ECO:0000256" key="5">
    <source>
        <dbReference type="ARBA" id="ARBA00022801"/>
    </source>
</evidence>
<evidence type="ECO:0000313" key="8">
    <source>
        <dbReference type="EMBL" id="KAK6618342.1"/>
    </source>
</evidence>
<feature type="signal peptide" evidence="7">
    <location>
        <begin position="1"/>
        <end position="18"/>
    </location>
</feature>
<comment type="similarity">
    <text evidence="1 7">Belongs to the peptidase S10 family.</text>
</comment>
<dbReference type="SUPFAM" id="SSF53474">
    <property type="entry name" value="alpha/beta-Hydrolases"/>
    <property type="match status" value="1"/>
</dbReference>
<sequence length="439" mass="49995">MLYNCFKLILTFSVLVRALPADIRDEPLLLSPLIALGKIKEAQEMALVGSLVDKFLSYSGFLTVNKTCNSNMFFWFFPSGNNANSDPVAVWLNGGPGSSSLLSLLTENGPYRLTADGELVDNKFSWNRNSSVLYVDNPVGAGFSFTGSLDCYCRNEVEVASNFLALLEEFFRLFPNLRNNKFFLSGESYAGKYIPAIAYAIFNRKTSIHLEGIAIGNGLIDPINQLHYAEHFYQLGLADESIKKEMEKAEEDVRVLIKMRRFSDAATRRVALIKVIFGEHAGYKDFYNYLHPEGIRKGSIRKFVNKQSVRTAIHVGQVPFSNSTLVSNYLHQDIMQSVRPWLEFLLDKCRVCLYYGQMDLRDSYVASRDFISDLKWSGRASFQKAKRKVWRVGDELAGYVRSYGNLIEVMVRNAGHFVPMDQPKWALDMFNRFIFNQTF</sequence>
<dbReference type="EC" id="3.4.16.-" evidence="7"/>
<dbReference type="PROSITE" id="PS00560">
    <property type="entry name" value="CARBOXYPEPT_SER_HIS"/>
    <property type="match status" value="1"/>
</dbReference>
<reference evidence="8 9" key="1">
    <citation type="submission" date="2023-09" db="EMBL/GenBank/DDBJ databases">
        <title>Genomes of two closely related lineages of the louse Polyplax serrata with different host specificities.</title>
        <authorList>
            <person name="Martinu J."/>
            <person name="Tarabai H."/>
            <person name="Stefka J."/>
            <person name="Hypsa V."/>
        </authorList>
    </citation>
    <scope>NUCLEOTIDE SEQUENCE [LARGE SCALE GENOMIC DNA]</scope>
    <source>
        <strain evidence="8">98ZLc_SE</strain>
    </source>
</reference>
<accession>A0ABR1AHB6</accession>
<gene>
    <name evidence="8" type="ORF">RUM44_002794</name>
</gene>
<feature type="chain" id="PRO_5044960186" description="Carboxypeptidase" evidence="7">
    <location>
        <begin position="19"/>
        <end position="439"/>
    </location>
</feature>
<dbReference type="Gene3D" id="3.40.50.1820">
    <property type="entry name" value="alpha/beta hydrolase"/>
    <property type="match status" value="1"/>
</dbReference>
<evidence type="ECO:0000256" key="6">
    <source>
        <dbReference type="ARBA" id="ARBA00023180"/>
    </source>
</evidence>
<dbReference type="Proteomes" id="UP001359485">
    <property type="component" value="Unassembled WGS sequence"/>
</dbReference>
<keyword evidence="5 7" id="KW-0378">Hydrolase</keyword>
<comment type="caution">
    <text evidence="8">The sequence shown here is derived from an EMBL/GenBank/DDBJ whole genome shotgun (WGS) entry which is preliminary data.</text>
</comment>
<proteinExistence type="inferred from homology"/>
<evidence type="ECO:0000256" key="1">
    <source>
        <dbReference type="ARBA" id="ARBA00009431"/>
    </source>
</evidence>
<dbReference type="EMBL" id="JAWJWF010000050">
    <property type="protein sequence ID" value="KAK6618342.1"/>
    <property type="molecule type" value="Genomic_DNA"/>
</dbReference>
<evidence type="ECO:0000256" key="2">
    <source>
        <dbReference type="ARBA" id="ARBA00022645"/>
    </source>
</evidence>
<keyword evidence="4 7" id="KW-0732">Signal</keyword>
<name>A0ABR1AHB6_POLSC</name>
<keyword evidence="6" id="KW-0325">Glycoprotein</keyword>
<dbReference type="PANTHER" id="PTHR11802:SF472">
    <property type="entry name" value="SERINE CARBOXYPEPTIDASE CPVL-RELATED"/>
    <property type="match status" value="1"/>
</dbReference>
<dbReference type="PROSITE" id="PS00131">
    <property type="entry name" value="CARBOXYPEPT_SER_SER"/>
    <property type="match status" value="1"/>
</dbReference>
<evidence type="ECO:0000256" key="4">
    <source>
        <dbReference type="ARBA" id="ARBA00022729"/>
    </source>
</evidence>
<keyword evidence="9" id="KW-1185">Reference proteome</keyword>